<dbReference type="EMBL" id="KQ965751">
    <property type="protein sequence ID" value="KXS16712.1"/>
    <property type="molecule type" value="Genomic_DNA"/>
</dbReference>
<keyword evidence="2" id="KW-1185">Reference proteome</keyword>
<evidence type="ECO:0000313" key="1">
    <source>
        <dbReference type="EMBL" id="KXS16712.1"/>
    </source>
</evidence>
<proteinExistence type="predicted"/>
<dbReference type="AlphaFoldDB" id="A0A139AIT4"/>
<name>A0A139AIT4_GONPJ</name>
<protein>
    <submittedName>
        <fullName evidence="1">Uncharacterized protein</fullName>
    </submittedName>
</protein>
<organism evidence="1 2">
    <name type="scientific">Gonapodya prolifera (strain JEL478)</name>
    <name type="common">Monoblepharis prolifera</name>
    <dbReference type="NCBI Taxonomy" id="1344416"/>
    <lineage>
        <taxon>Eukaryota</taxon>
        <taxon>Fungi</taxon>
        <taxon>Fungi incertae sedis</taxon>
        <taxon>Chytridiomycota</taxon>
        <taxon>Chytridiomycota incertae sedis</taxon>
        <taxon>Monoblepharidomycetes</taxon>
        <taxon>Monoblepharidales</taxon>
        <taxon>Gonapodyaceae</taxon>
        <taxon>Gonapodya</taxon>
    </lineage>
</organism>
<sequence>MLRRNTVSWRQQYPGPFSRKPIRHMDFAMYPRYFHDSSSEEGLDLSEIWMSKMESEYKEYLDEPVFTHKWKATVEFDDRSINVTEKFSQAEKESIVDVLIQRKSPEFDADKNWRQFIVWLATGPTYGYFEGMEFIEIDHYGVPVYEISFGT</sequence>
<evidence type="ECO:0000313" key="2">
    <source>
        <dbReference type="Proteomes" id="UP000070544"/>
    </source>
</evidence>
<reference evidence="1 2" key="1">
    <citation type="journal article" date="2015" name="Genome Biol. Evol.">
        <title>Phylogenomic analyses indicate that early fungi evolved digesting cell walls of algal ancestors of land plants.</title>
        <authorList>
            <person name="Chang Y."/>
            <person name="Wang S."/>
            <person name="Sekimoto S."/>
            <person name="Aerts A.L."/>
            <person name="Choi C."/>
            <person name="Clum A."/>
            <person name="LaButti K.M."/>
            <person name="Lindquist E.A."/>
            <person name="Yee Ngan C."/>
            <person name="Ohm R.A."/>
            <person name="Salamov A.A."/>
            <person name="Grigoriev I.V."/>
            <person name="Spatafora J.W."/>
            <person name="Berbee M.L."/>
        </authorList>
    </citation>
    <scope>NUCLEOTIDE SEQUENCE [LARGE SCALE GENOMIC DNA]</scope>
    <source>
        <strain evidence="1 2">JEL478</strain>
    </source>
</reference>
<accession>A0A139AIT4</accession>
<dbReference type="Proteomes" id="UP000070544">
    <property type="component" value="Unassembled WGS sequence"/>
</dbReference>
<gene>
    <name evidence="1" type="ORF">M427DRAFT_494861</name>
</gene>